<accession>A0ACB8A696</accession>
<reference evidence="1" key="1">
    <citation type="journal article" date="2021" name="New Phytol.">
        <title>Evolutionary innovations through gain and loss of genes in the ectomycorrhizal Boletales.</title>
        <authorList>
            <person name="Wu G."/>
            <person name="Miyauchi S."/>
            <person name="Morin E."/>
            <person name="Kuo A."/>
            <person name="Drula E."/>
            <person name="Varga T."/>
            <person name="Kohler A."/>
            <person name="Feng B."/>
            <person name="Cao Y."/>
            <person name="Lipzen A."/>
            <person name="Daum C."/>
            <person name="Hundley H."/>
            <person name="Pangilinan J."/>
            <person name="Johnson J."/>
            <person name="Barry K."/>
            <person name="LaButti K."/>
            <person name="Ng V."/>
            <person name="Ahrendt S."/>
            <person name="Min B."/>
            <person name="Choi I.G."/>
            <person name="Park H."/>
            <person name="Plett J.M."/>
            <person name="Magnuson J."/>
            <person name="Spatafora J.W."/>
            <person name="Nagy L.G."/>
            <person name="Henrissat B."/>
            <person name="Grigoriev I.V."/>
            <person name="Yang Z.L."/>
            <person name="Xu J."/>
            <person name="Martin F.M."/>
        </authorList>
    </citation>
    <scope>NUCLEOTIDE SEQUENCE</scope>
    <source>
        <strain evidence="1">ATCC 28755</strain>
    </source>
</reference>
<keyword evidence="2" id="KW-1185">Reference proteome</keyword>
<evidence type="ECO:0000313" key="1">
    <source>
        <dbReference type="EMBL" id="KAH7908557.1"/>
    </source>
</evidence>
<protein>
    <submittedName>
        <fullName evidence="1">Uncharacterized protein</fullName>
    </submittedName>
</protein>
<proteinExistence type="predicted"/>
<sequence length="106" mass="11692">MGLWVAQSRAFRVLLDILVPSSVSHLVSPLPPISKIHFSAQARFSPLSEVLARSPTPSAQYQYIHTVLSATHFIFAITCGLKLAGLYLFGHVFWLSGSFLMHLPSI</sequence>
<comment type="caution">
    <text evidence="1">The sequence shown here is derived from an EMBL/GenBank/DDBJ whole genome shotgun (WGS) entry which is preliminary data.</text>
</comment>
<organism evidence="1 2">
    <name type="scientific">Hygrophoropsis aurantiaca</name>
    <dbReference type="NCBI Taxonomy" id="72124"/>
    <lineage>
        <taxon>Eukaryota</taxon>
        <taxon>Fungi</taxon>
        <taxon>Dikarya</taxon>
        <taxon>Basidiomycota</taxon>
        <taxon>Agaricomycotina</taxon>
        <taxon>Agaricomycetes</taxon>
        <taxon>Agaricomycetidae</taxon>
        <taxon>Boletales</taxon>
        <taxon>Coniophorineae</taxon>
        <taxon>Hygrophoropsidaceae</taxon>
        <taxon>Hygrophoropsis</taxon>
    </lineage>
</organism>
<evidence type="ECO:0000313" key="2">
    <source>
        <dbReference type="Proteomes" id="UP000790377"/>
    </source>
</evidence>
<dbReference type="Proteomes" id="UP000790377">
    <property type="component" value="Unassembled WGS sequence"/>
</dbReference>
<dbReference type="EMBL" id="MU267814">
    <property type="protein sequence ID" value="KAH7908557.1"/>
    <property type="molecule type" value="Genomic_DNA"/>
</dbReference>
<name>A0ACB8A696_9AGAM</name>
<gene>
    <name evidence="1" type="ORF">BJ138DRAFT_1157386</name>
</gene>